<accession>A0AAN9REG2</accession>
<dbReference type="EMBL" id="JAYMYQ010000001">
    <property type="protein sequence ID" value="KAK7363618.1"/>
    <property type="molecule type" value="Genomic_DNA"/>
</dbReference>
<keyword evidence="1" id="KW-0472">Membrane</keyword>
<protein>
    <recommendedName>
        <fullName evidence="4">Transmembrane protein</fullName>
    </recommendedName>
</protein>
<evidence type="ECO:0000256" key="1">
    <source>
        <dbReference type="SAM" id="Phobius"/>
    </source>
</evidence>
<name>A0AAN9REG2_CANGL</name>
<proteinExistence type="predicted"/>
<organism evidence="2 3">
    <name type="scientific">Canavalia gladiata</name>
    <name type="common">Sword bean</name>
    <name type="synonym">Dolichos gladiatus</name>
    <dbReference type="NCBI Taxonomy" id="3824"/>
    <lineage>
        <taxon>Eukaryota</taxon>
        <taxon>Viridiplantae</taxon>
        <taxon>Streptophyta</taxon>
        <taxon>Embryophyta</taxon>
        <taxon>Tracheophyta</taxon>
        <taxon>Spermatophyta</taxon>
        <taxon>Magnoliopsida</taxon>
        <taxon>eudicotyledons</taxon>
        <taxon>Gunneridae</taxon>
        <taxon>Pentapetalae</taxon>
        <taxon>rosids</taxon>
        <taxon>fabids</taxon>
        <taxon>Fabales</taxon>
        <taxon>Fabaceae</taxon>
        <taxon>Papilionoideae</taxon>
        <taxon>50 kb inversion clade</taxon>
        <taxon>NPAAA clade</taxon>
        <taxon>indigoferoid/millettioid clade</taxon>
        <taxon>Phaseoleae</taxon>
        <taxon>Canavalia</taxon>
    </lineage>
</organism>
<evidence type="ECO:0000313" key="2">
    <source>
        <dbReference type="EMBL" id="KAK7363618.1"/>
    </source>
</evidence>
<comment type="caution">
    <text evidence="2">The sequence shown here is derived from an EMBL/GenBank/DDBJ whole genome shotgun (WGS) entry which is preliminary data.</text>
</comment>
<gene>
    <name evidence="2" type="ORF">VNO77_05767</name>
</gene>
<keyword evidence="1" id="KW-0812">Transmembrane</keyword>
<reference evidence="2 3" key="1">
    <citation type="submission" date="2024-01" db="EMBL/GenBank/DDBJ databases">
        <title>The genomes of 5 underutilized Papilionoideae crops provide insights into root nodulation and disease resistanc.</title>
        <authorList>
            <person name="Jiang F."/>
        </authorList>
    </citation>
    <scope>NUCLEOTIDE SEQUENCE [LARGE SCALE GENOMIC DNA]</scope>
    <source>
        <strain evidence="2">LVBAO_FW01</strain>
        <tissue evidence="2">Leaves</tissue>
    </source>
</reference>
<evidence type="ECO:0000313" key="3">
    <source>
        <dbReference type="Proteomes" id="UP001367508"/>
    </source>
</evidence>
<dbReference type="AlphaFoldDB" id="A0AAN9REG2"/>
<evidence type="ECO:0008006" key="4">
    <source>
        <dbReference type="Google" id="ProtNLM"/>
    </source>
</evidence>
<feature type="transmembrane region" description="Helical" evidence="1">
    <location>
        <begin position="20"/>
        <end position="48"/>
    </location>
</feature>
<keyword evidence="1" id="KW-1133">Transmembrane helix</keyword>
<sequence>MYGESIGDWGPLNSTRANVRILIVSFPLSSVSALLLLHFLLFPSFIFFNHSRFDVVLSHSSFSFVSLSPFFTFFFFPYSHVANLTTTLFSWLRKETTLVAFSG</sequence>
<dbReference type="Proteomes" id="UP001367508">
    <property type="component" value="Unassembled WGS sequence"/>
</dbReference>
<keyword evidence="3" id="KW-1185">Reference proteome</keyword>